<proteinExistence type="predicted"/>
<evidence type="ECO:0000313" key="1">
    <source>
        <dbReference type="EMBL" id="KAA6397597.1"/>
    </source>
</evidence>
<sequence>MQYHLFNGIIMLTVNSVQTAIAKININGLDDPQADWTRTMVCGDAATEQLIDISQHIKLWIGYSTASGRFQQIAICKYKTKLWETSIYVREQAVISVNSLQDEFTKNSVSGSSLESIVRGRRHCEIFLDNPVSKFAATIGAFNYKILKEVIIAGVLDLIQLNPIFNSFPVFLVRFES</sequence>
<protein>
    <submittedName>
        <fullName evidence="1">Uncharacterized protein</fullName>
    </submittedName>
</protein>
<name>A0A5J4WR37_9EUKA</name>
<gene>
    <name evidence="1" type="ORF">EZS28_006874</name>
</gene>
<evidence type="ECO:0000313" key="2">
    <source>
        <dbReference type="Proteomes" id="UP000324800"/>
    </source>
</evidence>
<dbReference type="AlphaFoldDB" id="A0A5J4WR37"/>
<reference evidence="1 2" key="1">
    <citation type="submission" date="2019-03" db="EMBL/GenBank/DDBJ databases">
        <title>Single cell metagenomics reveals metabolic interactions within the superorganism composed of flagellate Streblomastix strix and complex community of Bacteroidetes bacteria on its surface.</title>
        <authorList>
            <person name="Treitli S.C."/>
            <person name="Kolisko M."/>
            <person name="Husnik F."/>
            <person name="Keeling P."/>
            <person name="Hampl V."/>
        </authorList>
    </citation>
    <scope>NUCLEOTIDE SEQUENCE [LARGE SCALE GENOMIC DNA]</scope>
    <source>
        <strain evidence="1">ST1C</strain>
    </source>
</reference>
<accession>A0A5J4WR37</accession>
<organism evidence="1 2">
    <name type="scientific">Streblomastix strix</name>
    <dbReference type="NCBI Taxonomy" id="222440"/>
    <lineage>
        <taxon>Eukaryota</taxon>
        <taxon>Metamonada</taxon>
        <taxon>Preaxostyla</taxon>
        <taxon>Oxymonadida</taxon>
        <taxon>Streblomastigidae</taxon>
        <taxon>Streblomastix</taxon>
    </lineage>
</organism>
<comment type="caution">
    <text evidence="1">The sequence shown here is derived from an EMBL/GenBank/DDBJ whole genome shotgun (WGS) entry which is preliminary data.</text>
</comment>
<dbReference type="Proteomes" id="UP000324800">
    <property type="component" value="Unassembled WGS sequence"/>
</dbReference>
<dbReference type="EMBL" id="SNRW01001143">
    <property type="protein sequence ID" value="KAA6397597.1"/>
    <property type="molecule type" value="Genomic_DNA"/>
</dbReference>